<keyword evidence="3" id="KW-1185">Reference proteome</keyword>
<dbReference type="RefSeq" id="WP_038492359.1">
    <property type="nucleotide sequence ID" value="NZ_BCTH01000083.1"/>
</dbReference>
<keyword evidence="1" id="KW-0732">Signal</keyword>
<feature type="signal peptide" evidence="1">
    <location>
        <begin position="1"/>
        <end position="31"/>
    </location>
</feature>
<gene>
    <name evidence="2" type="ORF">GJA_2516</name>
</gene>
<accession>W0V7A2</accession>
<organism evidence="2 3">
    <name type="scientific">Janthinobacterium agaricidamnosum NBRC 102515 = DSM 9628</name>
    <dbReference type="NCBI Taxonomy" id="1349767"/>
    <lineage>
        <taxon>Bacteria</taxon>
        <taxon>Pseudomonadati</taxon>
        <taxon>Pseudomonadota</taxon>
        <taxon>Betaproteobacteria</taxon>
        <taxon>Burkholderiales</taxon>
        <taxon>Oxalobacteraceae</taxon>
        <taxon>Janthinobacterium</taxon>
    </lineage>
</organism>
<dbReference type="HOGENOM" id="CLU_123889_1_0_4"/>
<evidence type="ECO:0000256" key="1">
    <source>
        <dbReference type="SAM" id="SignalP"/>
    </source>
</evidence>
<feature type="chain" id="PRO_5004798581" description="DUF2946 domain-containing protein" evidence="1">
    <location>
        <begin position="32"/>
        <end position="130"/>
    </location>
</feature>
<dbReference type="eggNOG" id="ENOG5033BQP">
    <property type="taxonomic scope" value="Bacteria"/>
</dbReference>
<evidence type="ECO:0008006" key="4">
    <source>
        <dbReference type="Google" id="ProtNLM"/>
    </source>
</evidence>
<dbReference type="OrthoDB" id="8536886at2"/>
<dbReference type="Proteomes" id="UP000027604">
    <property type="component" value="Chromosome I"/>
</dbReference>
<dbReference type="EMBL" id="HG322949">
    <property type="protein sequence ID" value="CDG83147.1"/>
    <property type="molecule type" value="Genomic_DNA"/>
</dbReference>
<dbReference type="InterPro" id="IPR021333">
    <property type="entry name" value="DUF2946"/>
</dbReference>
<dbReference type="Pfam" id="PF11162">
    <property type="entry name" value="DUF2946"/>
    <property type="match status" value="1"/>
</dbReference>
<dbReference type="PATRIC" id="fig|1349767.4.peg.4254"/>
<name>W0V7A2_9BURK</name>
<dbReference type="KEGG" id="jag:GJA_2516"/>
<protein>
    <recommendedName>
        <fullName evidence="4">DUF2946 domain-containing protein</fullName>
    </recommendedName>
</protein>
<sequence length="130" mass="13874">MGKFFSVKKLHIWIACLAILMNALAPSISQAMTAIGGPANLIELCTVNGTQYISLDQAGPDKPSGDSIKHHFEHCPYCMTHAGTFALPSSASPLLLPLSGHDVFPPLFYHSATPLFSWTPSSPRGPPSLS</sequence>
<evidence type="ECO:0000313" key="3">
    <source>
        <dbReference type="Proteomes" id="UP000027604"/>
    </source>
</evidence>
<reference evidence="2 3" key="1">
    <citation type="journal article" date="2015" name="Genome Announc.">
        <title>Genome Sequence of Mushroom Soft-Rot Pathogen Janthinobacterium agaricidamnosum.</title>
        <authorList>
            <person name="Graupner K."/>
            <person name="Lackner G."/>
            <person name="Hertweck C."/>
        </authorList>
    </citation>
    <scope>NUCLEOTIDE SEQUENCE [LARGE SCALE GENOMIC DNA]</scope>
    <source>
        <strain evidence="3">NBRC 102515 / DSM 9628</strain>
    </source>
</reference>
<dbReference type="STRING" id="1349767.GJA_2516"/>
<dbReference type="AlphaFoldDB" id="W0V7A2"/>
<proteinExistence type="predicted"/>
<evidence type="ECO:0000313" key="2">
    <source>
        <dbReference type="EMBL" id="CDG83147.1"/>
    </source>
</evidence>